<gene>
    <name evidence="1" type="ORF">U9M48_014833</name>
</gene>
<proteinExistence type="predicted"/>
<organism evidence="1 2">
    <name type="scientific">Paspalum notatum var. saurae</name>
    <dbReference type="NCBI Taxonomy" id="547442"/>
    <lineage>
        <taxon>Eukaryota</taxon>
        <taxon>Viridiplantae</taxon>
        <taxon>Streptophyta</taxon>
        <taxon>Embryophyta</taxon>
        <taxon>Tracheophyta</taxon>
        <taxon>Spermatophyta</taxon>
        <taxon>Magnoliopsida</taxon>
        <taxon>Liliopsida</taxon>
        <taxon>Poales</taxon>
        <taxon>Poaceae</taxon>
        <taxon>PACMAD clade</taxon>
        <taxon>Panicoideae</taxon>
        <taxon>Andropogonodae</taxon>
        <taxon>Paspaleae</taxon>
        <taxon>Paspalinae</taxon>
        <taxon>Paspalum</taxon>
    </lineage>
</organism>
<protein>
    <submittedName>
        <fullName evidence="1">Uncharacterized protein</fullName>
    </submittedName>
</protein>
<reference evidence="1 2" key="1">
    <citation type="submission" date="2024-02" db="EMBL/GenBank/DDBJ databases">
        <title>High-quality chromosome-scale genome assembly of Pensacola bahiagrass (Paspalum notatum Flugge var. saurae).</title>
        <authorList>
            <person name="Vega J.M."/>
            <person name="Podio M."/>
            <person name="Orjuela J."/>
            <person name="Siena L.A."/>
            <person name="Pessino S.C."/>
            <person name="Combes M.C."/>
            <person name="Mariac C."/>
            <person name="Albertini E."/>
            <person name="Pupilli F."/>
            <person name="Ortiz J.P.A."/>
            <person name="Leblanc O."/>
        </authorList>
    </citation>
    <scope>NUCLEOTIDE SEQUENCE [LARGE SCALE GENOMIC DNA]</scope>
    <source>
        <strain evidence="1">R1</strain>
        <tissue evidence="1">Leaf</tissue>
    </source>
</reference>
<dbReference type="EMBL" id="CP144747">
    <property type="protein sequence ID" value="WVZ65478.1"/>
    <property type="molecule type" value="Genomic_DNA"/>
</dbReference>
<name>A0AAQ3T2I0_PASNO</name>
<dbReference type="AlphaFoldDB" id="A0AAQ3T2I0"/>
<keyword evidence="2" id="KW-1185">Reference proteome</keyword>
<dbReference type="Proteomes" id="UP001341281">
    <property type="component" value="Chromosome 03"/>
</dbReference>
<evidence type="ECO:0000313" key="1">
    <source>
        <dbReference type="EMBL" id="WVZ65478.1"/>
    </source>
</evidence>
<evidence type="ECO:0000313" key="2">
    <source>
        <dbReference type="Proteomes" id="UP001341281"/>
    </source>
</evidence>
<sequence>MPGNHPSFVDWLLQARKGLLKTVRRGFDSLILLVTWVIWKERNERVFRRRVAMPWTVVSRILDEANSWLSAGVSDLDAVARSSVALHIETPSIIEGSVLVMSKTGVGLSMFSMGS</sequence>
<accession>A0AAQ3T2I0</accession>